<protein>
    <submittedName>
        <fullName evidence="1">Uncharacterized protein</fullName>
    </submittedName>
</protein>
<proteinExistence type="predicted"/>
<accession>A0ABP7ASD4</accession>
<dbReference type="EMBL" id="BAABAB010000049">
    <property type="protein sequence ID" value="GAA3638823.1"/>
    <property type="molecule type" value="Genomic_DNA"/>
</dbReference>
<keyword evidence="2" id="KW-1185">Reference proteome</keyword>
<evidence type="ECO:0000313" key="1">
    <source>
        <dbReference type="EMBL" id="GAA3638823.1"/>
    </source>
</evidence>
<evidence type="ECO:0000313" key="2">
    <source>
        <dbReference type="Proteomes" id="UP001501490"/>
    </source>
</evidence>
<organism evidence="1 2">
    <name type="scientific">Microlunatus ginsengisoli</name>
    <dbReference type="NCBI Taxonomy" id="363863"/>
    <lineage>
        <taxon>Bacteria</taxon>
        <taxon>Bacillati</taxon>
        <taxon>Actinomycetota</taxon>
        <taxon>Actinomycetes</taxon>
        <taxon>Propionibacteriales</taxon>
        <taxon>Propionibacteriaceae</taxon>
        <taxon>Microlunatus</taxon>
    </lineage>
</organism>
<comment type="caution">
    <text evidence="1">The sequence shown here is derived from an EMBL/GenBank/DDBJ whole genome shotgun (WGS) entry which is preliminary data.</text>
</comment>
<gene>
    <name evidence="1" type="ORF">GCM10022236_46580</name>
</gene>
<reference evidence="2" key="1">
    <citation type="journal article" date="2019" name="Int. J. Syst. Evol. Microbiol.">
        <title>The Global Catalogue of Microorganisms (GCM) 10K type strain sequencing project: providing services to taxonomists for standard genome sequencing and annotation.</title>
        <authorList>
            <consortium name="The Broad Institute Genomics Platform"/>
            <consortium name="The Broad Institute Genome Sequencing Center for Infectious Disease"/>
            <person name="Wu L."/>
            <person name="Ma J."/>
        </authorList>
    </citation>
    <scope>NUCLEOTIDE SEQUENCE [LARGE SCALE GENOMIC DNA]</scope>
    <source>
        <strain evidence="2">JCM 16929</strain>
    </source>
</reference>
<name>A0ABP7ASD4_9ACTN</name>
<sequence>MGSSGSAAPSFLTFRHDALSGLLICSLSAPGPLAQTPRLTSHDFSPLRNVIALETPSDHKIAHLSWGFGIGHYVVHTWARPAARNVDQ</sequence>
<dbReference type="Proteomes" id="UP001501490">
    <property type="component" value="Unassembled WGS sequence"/>
</dbReference>